<keyword evidence="11" id="KW-0675">Receptor</keyword>
<evidence type="ECO:0000259" key="9">
    <source>
        <dbReference type="Pfam" id="PF00593"/>
    </source>
</evidence>
<dbReference type="InterPro" id="IPR008969">
    <property type="entry name" value="CarboxyPept-like_regulatory"/>
</dbReference>
<dbReference type="InterPro" id="IPR012910">
    <property type="entry name" value="Plug_dom"/>
</dbReference>
<keyword evidence="4" id="KW-0812">Transmembrane</keyword>
<dbReference type="InterPro" id="IPR000531">
    <property type="entry name" value="Beta-barrel_TonB"/>
</dbReference>
<dbReference type="Pfam" id="PF13620">
    <property type="entry name" value="CarboxypepD_reg"/>
    <property type="match status" value="1"/>
</dbReference>
<keyword evidence="3" id="KW-1134">Transmembrane beta strand</keyword>
<feature type="domain" description="TonB-dependent receptor-like beta-barrel" evidence="9">
    <location>
        <begin position="303"/>
        <end position="728"/>
    </location>
</feature>
<feature type="domain" description="TonB-dependent receptor plug" evidence="10">
    <location>
        <begin position="104"/>
        <end position="208"/>
    </location>
</feature>
<evidence type="ECO:0000256" key="7">
    <source>
        <dbReference type="ARBA" id="ARBA00023237"/>
    </source>
</evidence>
<evidence type="ECO:0000259" key="10">
    <source>
        <dbReference type="Pfam" id="PF07715"/>
    </source>
</evidence>
<dbReference type="PANTHER" id="PTHR30069:SF57">
    <property type="entry name" value="TONB-DEPENDENT RECEPTOR"/>
    <property type="match status" value="1"/>
</dbReference>
<reference evidence="11 12" key="1">
    <citation type="submission" date="2020-08" db="EMBL/GenBank/DDBJ databases">
        <title>Genome public.</title>
        <authorList>
            <person name="Liu C."/>
            <person name="Sun Q."/>
        </authorList>
    </citation>
    <scope>NUCLEOTIDE SEQUENCE [LARGE SCALE GENOMIC DNA]</scope>
    <source>
        <strain evidence="11 12">New-7</strain>
    </source>
</reference>
<evidence type="ECO:0000256" key="3">
    <source>
        <dbReference type="ARBA" id="ARBA00022452"/>
    </source>
</evidence>
<organism evidence="11 12">
    <name type="scientific">Alistipes hominis</name>
    <dbReference type="NCBI Taxonomy" id="2763015"/>
    <lineage>
        <taxon>Bacteria</taxon>
        <taxon>Pseudomonadati</taxon>
        <taxon>Bacteroidota</taxon>
        <taxon>Bacteroidia</taxon>
        <taxon>Bacteroidales</taxon>
        <taxon>Rikenellaceae</taxon>
        <taxon>Alistipes</taxon>
    </lineage>
</organism>
<evidence type="ECO:0000256" key="8">
    <source>
        <dbReference type="RuleBase" id="RU003357"/>
    </source>
</evidence>
<dbReference type="Gene3D" id="2.60.40.1120">
    <property type="entry name" value="Carboxypeptidase-like, regulatory domain"/>
    <property type="match status" value="1"/>
</dbReference>
<dbReference type="InterPro" id="IPR039426">
    <property type="entry name" value="TonB-dep_rcpt-like"/>
</dbReference>
<dbReference type="Proteomes" id="UP000636891">
    <property type="component" value="Unassembled WGS sequence"/>
</dbReference>
<dbReference type="Gene3D" id="2.170.130.10">
    <property type="entry name" value="TonB-dependent receptor, plug domain"/>
    <property type="match status" value="1"/>
</dbReference>
<name>A0ABR7CJH3_9BACT</name>
<keyword evidence="2" id="KW-0813">Transport</keyword>
<evidence type="ECO:0000256" key="5">
    <source>
        <dbReference type="ARBA" id="ARBA00023077"/>
    </source>
</evidence>
<dbReference type="SUPFAM" id="SSF56935">
    <property type="entry name" value="Porins"/>
    <property type="match status" value="1"/>
</dbReference>
<evidence type="ECO:0000256" key="2">
    <source>
        <dbReference type="ARBA" id="ARBA00022448"/>
    </source>
</evidence>
<gene>
    <name evidence="11" type="ORF">H8S08_02085</name>
</gene>
<proteinExistence type="inferred from homology"/>
<dbReference type="PANTHER" id="PTHR30069">
    <property type="entry name" value="TONB-DEPENDENT OUTER MEMBRANE RECEPTOR"/>
    <property type="match status" value="1"/>
</dbReference>
<keyword evidence="12" id="KW-1185">Reference proteome</keyword>
<dbReference type="Pfam" id="PF07715">
    <property type="entry name" value="Plug"/>
    <property type="match status" value="1"/>
</dbReference>
<comment type="similarity">
    <text evidence="8">Belongs to the TonB-dependent receptor family.</text>
</comment>
<protein>
    <submittedName>
        <fullName evidence="11">TonB-dependent receptor</fullName>
    </submittedName>
</protein>
<dbReference type="SUPFAM" id="SSF49464">
    <property type="entry name" value="Carboxypeptidase regulatory domain-like"/>
    <property type="match status" value="1"/>
</dbReference>
<dbReference type="InterPro" id="IPR037066">
    <property type="entry name" value="Plug_dom_sf"/>
</dbReference>
<keyword evidence="7" id="KW-0998">Cell outer membrane</keyword>
<keyword evidence="5 8" id="KW-0798">TonB box</keyword>
<accession>A0ABR7CJH3</accession>
<evidence type="ECO:0000313" key="11">
    <source>
        <dbReference type="EMBL" id="MBC5615812.1"/>
    </source>
</evidence>
<keyword evidence="6 8" id="KW-0472">Membrane</keyword>
<sequence>MPKTGTVKGRVTGSGDDRPIAGITVRLAGDTLAGTSNGNGLFLIRRVPVGYNTLYVAAEGFHAVTTESFLVTASDTAVVNIALDTMQVALSEVVVAVSPLAATTESPVSMRRIGTEEIDMTPGANRDISKVVQSAPGVIATAIQRNDVLVRGGGANENKYYLDGIEIPVLNHFAVQGGSGGNASLVNTDLLRSVNFYTGAFPAAFGNGLSSVMDMRMRDGNPTRFKGKLILGASDFGINFDTPVSRNGKTTLLASYRRSYLQMLFSVLGLPFLPTYNDYQFKLASKLGASDEFYLIGLGSFDYNRLNTGLKDPDDDQKYILGYLPENRQSSYVFGAGYVHRFRAGQLRVVVSRNAFTNKLYKHERNDKSLPRTIDYNTEQSDNRVRAEIELRSVGGFRFTGGVGGGSGHYDNTTRRPAYTGGQLRTERFDSRLSFGRYELFATLSREFFGKRFSVLLGLRADGTTYSSEMHNPLRQLSPRLNLSYNFRPQWTFSASVARYYQEPPYTSMGYRDSTGVLINKANGLRYIASDHFIAGIAFTPDAHSRISVEGFYKRYSDYPVSLIDSLPVSTGDFADYTIGDVPVRSVGKGRAYGVELSYRNTNLANTVVNVSYTFLHSQFNRPGADLRPTDEYVSSDWDVRHILNVSAIHKFGRNWTLGAKWYLTGGSPFTPYDFGLSSQTGAWDARQRPYYDYALYNSRRLQAFHQLDVRADKVWYFAKWRLGFYVDIQNLYNFKAAGQDILMPETDASGQYVPDPQRPGHYKMKTVAHDIGGTVLPTLGITVEF</sequence>
<evidence type="ECO:0000256" key="4">
    <source>
        <dbReference type="ARBA" id="ARBA00022692"/>
    </source>
</evidence>
<evidence type="ECO:0000313" key="12">
    <source>
        <dbReference type="Proteomes" id="UP000636891"/>
    </source>
</evidence>
<evidence type="ECO:0000256" key="1">
    <source>
        <dbReference type="ARBA" id="ARBA00004571"/>
    </source>
</evidence>
<evidence type="ECO:0000256" key="6">
    <source>
        <dbReference type="ARBA" id="ARBA00023136"/>
    </source>
</evidence>
<dbReference type="RefSeq" id="WP_186965831.1">
    <property type="nucleotide sequence ID" value="NZ_JACOOK010000001.1"/>
</dbReference>
<dbReference type="Pfam" id="PF00593">
    <property type="entry name" value="TonB_dep_Rec_b-barrel"/>
    <property type="match status" value="1"/>
</dbReference>
<comment type="caution">
    <text evidence="11">The sequence shown here is derived from an EMBL/GenBank/DDBJ whole genome shotgun (WGS) entry which is preliminary data.</text>
</comment>
<dbReference type="Gene3D" id="2.40.170.20">
    <property type="entry name" value="TonB-dependent receptor, beta-barrel domain"/>
    <property type="match status" value="1"/>
</dbReference>
<dbReference type="EMBL" id="JACOOK010000001">
    <property type="protein sequence ID" value="MBC5615812.1"/>
    <property type="molecule type" value="Genomic_DNA"/>
</dbReference>
<comment type="subcellular location">
    <subcellularLocation>
        <location evidence="1">Cell outer membrane</location>
        <topology evidence="1">Multi-pass membrane protein</topology>
    </subcellularLocation>
</comment>
<dbReference type="InterPro" id="IPR036942">
    <property type="entry name" value="Beta-barrel_TonB_sf"/>
</dbReference>